<protein>
    <submittedName>
        <fullName evidence="1">Uncharacterized protein</fullName>
    </submittedName>
</protein>
<evidence type="ECO:0000313" key="1">
    <source>
        <dbReference type="EMBL" id="KAH7847349.1"/>
    </source>
</evidence>
<dbReference type="Proteomes" id="UP000828048">
    <property type="component" value="Chromosome 5"/>
</dbReference>
<proteinExistence type="predicted"/>
<keyword evidence="2" id="KW-1185">Reference proteome</keyword>
<organism evidence="1 2">
    <name type="scientific">Vaccinium darrowii</name>
    <dbReference type="NCBI Taxonomy" id="229202"/>
    <lineage>
        <taxon>Eukaryota</taxon>
        <taxon>Viridiplantae</taxon>
        <taxon>Streptophyta</taxon>
        <taxon>Embryophyta</taxon>
        <taxon>Tracheophyta</taxon>
        <taxon>Spermatophyta</taxon>
        <taxon>Magnoliopsida</taxon>
        <taxon>eudicotyledons</taxon>
        <taxon>Gunneridae</taxon>
        <taxon>Pentapetalae</taxon>
        <taxon>asterids</taxon>
        <taxon>Ericales</taxon>
        <taxon>Ericaceae</taxon>
        <taxon>Vaccinioideae</taxon>
        <taxon>Vaccinieae</taxon>
        <taxon>Vaccinium</taxon>
    </lineage>
</organism>
<sequence length="253" mass="29134">MATSSDRCGFMFMILFSLIPILVSGYFLIDALVGDDPHCDHLRVEWDIRFFAFLVALFAFGTIGVIGRLKSLQIICIAVLVSVIASIVVMSWNIEFDSNRADNLKRIDPSYRLDTYPGWVVKFLLKDKGWSSFRNCLNENNVCEKKLDDNYFKENGCCVPPLYCGYREKNQTWIIPASGLFADDANCIAWNSDKTKLCHQCETCQAVYVYILTFQWNLRGIMLMFGVIVLGSCLSFTYEYEHNQRRQQQQPRT</sequence>
<dbReference type="EMBL" id="CM037155">
    <property type="protein sequence ID" value="KAH7847349.1"/>
    <property type="molecule type" value="Genomic_DNA"/>
</dbReference>
<accession>A0ACB7Y2E4</accession>
<comment type="caution">
    <text evidence="1">The sequence shown here is derived from an EMBL/GenBank/DDBJ whole genome shotgun (WGS) entry which is preliminary data.</text>
</comment>
<evidence type="ECO:0000313" key="2">
    <source>
        <dbReference type="Proteomes" id="UP000828048"/>
    </source>
</evidence>
<reference evidence="1 2" key="1">
    <citation type="journal article" date="2021" name="Hortic Res">
        <title>High-quality reference genome and annotation aids understanding of berry development for evergreen blueberry (Vaccinium darrowii).</title>
        <authorList>
            <person name="Yu J."/>
            <person name="Hulse-Kemp A.M."/>
            <person name="Babiker E."/>
            <person name="Staton M."/>
        </authorList>
    </citation>
    <scope>NUCLEOTIDE SEQUENCE [LARGE SCALE GENOMIC DNA]</scope>
    <source>
        <strain evidence="2">cv. NJ 8807/NJ 8810</strain>
        <tissue evidence="1">Young leaf</tissue>
    </source>
</reference>
<name>A0ACB7Y2E4_9ERIC</name>
<gene>
    <name evidence="1" type="ORF">Vadar_025041</name>
</gene>